<proteinExistence type="predicted"/>
<comment type="caution">
    <text evidence="1">The sequence shown here is derived from an EMBL/GenBank/DDBJ whole genome shotgun (WGS) entry which is preliminary data.</text>
</comment>
<name>A0ACB9Z204_9PEZI</name>
<keyword evidence="2" id="KW-1185">Reference proteome</keyword>
<organism evidence="1 2">
    <name type="scientific">Hypoxylon rubiginosum</name>
    <dbReference type="NCBI Taxonomy" id="110542"/>
    <lineage>
        <taxon>Eukaryota</taxon>
        <taxon>Fungi</taxon>
        <taxon>Dikarya</taxon>
        <taxon>Ascomycota</taxon>
        <taxon>Pezizomycotina</taxon>
        <taxon>Sordariomycetes</taxon>
        <taxon>Xylariomycetidae</taxon>
        <taxon>Xylariales</taxon>
        <taxon>Hypoxylaceae</taxon>
        <taxon>Hypoxylon</taxon>
    </lineage>
</organism>
<gene>
    <name evidence="1" type="ORF">F4820DRAFT_448194</name>
</gene>
<dbReference type="Proteomes" id="UP001497700">
    <property type="component" value="Unassembled WGS sequence"/>
</dbReference>
<protein>
    <submittedName>
        <fullName evidence="1">Uncharacterized protein</fullName>
    </submittedName>
</protein>
<accession>A0ACB9Z204</accession>
<evidence type="ECO:0000313" key="2">
    <source>
        <dbReference type="Proteomes" id="UP001497700"/>
    </source>
</evidence>
<reference evidence="1 2" key="1">
    <citation type="journal article" date="2022" name="New Phytol.">
        <title>Ecological generalism drives hyperdiversity of secondary metabolite gene clusters in xylarialean endophytes.</title>
        <authorList>
            <person name="Franco M.E.E."/>
            <person name="Wisecaver J.H."/>
            <person name="Arnold A.E."/>
            <person name="Ju Y.M."/>
            <person name="Slot J.C."/>
            <person name="Ahrendt S."/>
            <person name="Moore L.P."/>
            <person name="Eastman K.E."/>
            <person name="Scott K."/>
            <person name="Konkel Z."/>
            <person name="Mondo S.J."/>
            <person name="Kuo A."/>
            <person name="Hayes R.D."/>
            <person name="Haridas S."/>
            <person name="Andreopoulos B."/>
            <person name="Riley R."/>
            <person name="LaButti K."/>
            <person name="Pangilinan J."/>
            <person name="Lipzen A."/>
            <person name="Amirebrahimi M."/>
            <person name="Yan J."/>
            <person name="Adam C."/>
            <person name="Keymanesh K."/>
            <person name="Ng V."/>
            <person name="Louie K."/>
            <person name="Northen T."/>
            <person name="Drula E."/>
            <person name="Henrissat B."/>
            <person name="Hsieh H.M."/>
            <person name="Youens-Clark K."/>
            <person name="Lutzoni F."/>
            <person name="Miadlikowska J."/>
            <person name="Eastwood D.C."/>
            <person name="Hamelin R.C."/>
            <person name="Grigoriev I.V."/>
            <person name="U'Ren J.M."/>
        </authorList>
    </citation>
    <scope>NUCLEOTIDE SEQUENCE [LARGE SCALE GENOMIC DNA]</scope>
    <source>
        <strain evidence="1 2">CBS 119005</strain>
    </source>
</reference>
<sequence>MPFQEPNEVDPTVPHDGLLPPPTEVNNTHKVYSIAIGCILMGIVGSAFVSARLWYRVRSKTLGIDDYAIIPAFILYIGWTILTVYASLATGADKPLHEITLNEYTIWFQCLLAITWLYPAVSSTIRVSILLFYYRVFAGGYGKVFKRFIWVLIGIQAAFALIFSILPAFICKPLNYAWHPLERSQVCTLTYWINLHLSSFSISLAFDIILLVFPVFPVWMLQTSRKKRIGVAFMFMLGASASVASAYKLAAYVIDLPRTQSWDPVWFEYLLSRYIPVQFDNYGVAVWIPGQLEPTLALMGGSLPAVYPLWRSFSSRVFKNISERWSSPAQSGDAQSKPSLVTFGSPRKFHKLDGSQIELQTQSSGIHKDQTTLLNPMDSTLSDAARVV</sequence>
<evidence type="ECO:0000313" key="1">
    <source>
        <dbReference type="EMBL" id="KAI4865258.1"/>
    </source>
</evidence>
<dbReference type="EMBL" id="MU393474">
    <property type="protein sequence ID" value="KAI4865258.1"/>
    <property type="molecule type" value="Genomic_DNA"/>
</dbReference>